<dbReference type="Proteomes" id="UP000540568">
    <property type="component" value="Unassembled WGS sequence"/>
</dbReference>
<name>A0A7W3JEB7_9MICO</name>
<protein>
    <submittedName>
        <fullName evidence="2">Putative SprT family Zn-dependent metalloprotease</fullName>
    </submittedName>
</protein>
<evidence type="ECO:0000259" key="1">
    <source>
        <dbReference type="SMART" id="SM00731"/>
    </source>
</evidence>
<dbReference type="GO" id="GO:0006950">
    <property type="term" value="P:response to stress"/>
    <property type="evidence" value="ECO:0007669"/>
    <property type="project" value="UniProtKB-ARBA"/>
</dbReference>
<dbReference type="GO" id="GO:0008237">
    <property type="term" value="F:metallopeptidase activity"/>
    <property type="evidence" value="ECO:0007669"/>
    <property type="project" value="UniProtKB-KW"/>
</dbReference>
<dbReference type="GO" id="GO:0006508">
    <property type="term" value="P:proteolysis"/>
    <property type="evidence" value="ECO:0007669"/>
    <property type="project" value="UniProtKB-KW"/>
</dbReference>
<keyword evidence="2" id="KW-0482">Metalloprotease</keyword>
<evidence type="ECO:0000313" key="3">
    <source>
        <dbReference type="Proteomes" id="UP000540568"/>
    </source>
</evidence>
<dbReference type="InterPro" id="IPR006640">
    <property type="entry name" value="SprT-like_domain"/>
</dbReference>
<evidence type="ECO:0000313" key="2">
    <source>
        <dbReference type="EMBL" id="MBA8811246.1"/>
    </source>
</evidence>
<dbReference type="Pfam" id="PF10263">
    <property type="entry name" value="SprT-like"/>
    <property type="match status" value="1"/>
</dbReference>
<comment type="caution">
    <text evidence="2">The sequence shown here is derived from an EMBL/GenBank/DDBJ whole genome shotgun (WGS) entry which is preliminary data.</text>
</comment>
<keyword evidence="3" id="KW-1185">Reference proteome</keyword>
<accession>A0A7W3JEB7</accession>
<organism evidence="2 3">
    <name type="scientific">Promicromonospora sukumoe</name>
    <dbReference type="NCBI Taxonomy" id="88382"/>
    <lineage>
        <taxon>Bacteria</taxon>
        <taxon>Bacillati</taxon>
        <taxon>Actinomycetota</taxon>
        <taxon>Actinomycetes</taxon>
        <taxon>Micrococcales</taxon>
        <taxon>Promicromonosporaceae</taxon>
        <taxon>Promicromonospora</taxon>
    </lineage>
</organism>
<dbReference type="RefSeq" id="WP_182620406.1">
    <property type="nucleotide sequence ID" value="NZ_BAAATF010000009.1"/>
</dbReference>
<dbReference type="SMART" id="SM00731">
    <property type="entry name" value="SprT"/>
    <property type="match status" value="1"/>
</dbReference>
<proteinExistence type="predicted"/>
<keyword evidence="2" id="KW-0645">Protease</keyword>
<dbReference type="EMBL" id="JACGWV010000003">
    <property type="protein sequence ID" value="MBA8811246.1"/>
    <property type="molecule type" value="Genomic_DNA"/>
</dbReference>
<gene>
    <name evidence="2" type="ORF">FHX71_005253</name>
</gene>
<reference evidence="2 3" key="1">
    <citation type="submission" date="2020-07" db="EMBL/GenBank/DDBJ databases">
        <title>Sequencing the genomes of 1000 actinobacteria strains.</title>
        <authorList>
            <person name="Klenk H.-P."/>
        </authorList>
    </citation>
    <scope>NUCLEOTIDE SEQUENCE [LARGE SCALE GENOMIC DNA]</scope>
    <source>
        <strain evidence="2 3">DSM 44121</strain>
    </source>
</reference>
<keyword evidence="2" id="KW-0378">Hydrolase</keyword>
<sequence length="204" mass="22440">MNLVAASRLARELMDQHGLKAWTFEFDDAVRRAGMCSYGNQRISLSAPLTRIHDEREVRDTILHEVAHALAGPKAKHGPAWRDVAVRIGCSGRRCVDPSAPSIDGPWVGTCPDGHRATRFRRPSGIMSCRSCGPRFTVANLIAWTYKGRNAAMGERYDSQLRGAFREVGEVPATGPGAEERVARLARERDAGTVMEPFDLGALR</sequence>
<feature type="domain" description="SprT-like" evidence="1">
    <location>
        <begin position="1"/>
        <end position="139"/>
    </location>
</feature>
<dbReference type="AlphaFoldDB" id="A0A7W3JEB7"/>